<evidence type="ECO:0000313" key="10">
    <source>
        <dbReference type="EMBL" id="KAH7565905.1"/>
    </source>
</evidence>
<comment type="caution">
    <text evidence="10">The sequence shown here is derived from an EMBL/GenBank/DDBJ whole genome shotgun (WGS) entry which is preliminary data.</text>
</comment>
<gene>
    <name evidence="10" type="ORF">JRO89_XS08G0036700</name>
</gene>
<evidence type="ECO:0008006" key="12">
    <source>
        <dbReference type="Google" id="ProtNLM"/>
    </source>
</evidence>
<keyword evidence="8" id="KW-0503">Monooxygenase</keyword>
<evidence type="ECO:0000313" key="11">
    <source>
        <dbReference type="Proteomes" id="UP000827721"/>
    </source>
</evidence>
<evidence type="ECO:0000256" key="9">
    <source>
        <dbReference type="ARBA" id="ARBA00023136"/>
    </source>
</evidence>
<dbReference type="InterPro" id="IPR001128">
    <property type="entry name" value="Cyt_P450"/>
</dbReference>
<protein>
    <recommendedName>
        <fullName evidence="12">Cytochrome P450</fullName>
    </recommendedName>
</protein>
<reference evidence="10 11" key="1">
    <citation type="submission" date="2021-02" db="EMBL/GenBank/DDBJ databases">
        <title>Plant Genome Project.</title>
        <authorList>
            <person name="Zhang R.-G."/>
        </authorList>
    </citation>
    <scope>NUCLEOTIDE SEQUENCE [LARGE SCALE GENOMIC DNA]</scope>
    <source>
        <tissue evidence="10">Leaves</tissue>
    </source>
</reference>
<evidence type="ECO:0000256" key="2">
    <source>
        <dbReference type="ARBA" id="ARBA00004370"/>
    </source>
</evidence>
<evidence type="ECO:0000256" key="8">
    <source>
        <dbReference type="ARBA" id="ARBA00023033"/>
    </source>
</evidence>
<keyword evidence="7" id="KW-0408">Iron</keyword>
<dbReference type="Pfam" id="PF00067">
    <property type="entry name" value="p450"/>
    <property type="match status" value="1"/>
</dbReference>
<dbReference type="EMBL" id="JAFEMO010000008">
    <property type="protein sequence ID" value="KAH7565905.1"/>
    <property type="molecule type" value="Genomic_DNA"/>
</dbReference>
<keyword evidence="9" id="KW-0472">Membrane</keyword>
<comment type="similarity">
    <text evidence="3">Belongs to the cytochrome P450 family.</text>
</comment>
<dbReference type="InterPro" id="IPR036396">
    <property type="entry name" value="Cyt_P450_sf"/>
</dbReference>
<dbReference type="Proteomes" id="UP000827721">
    <property type="component" value="Unassembled WGS sequence"/>
</dbReference>
<keyword evidence="5" id="KW-0479">Metal-binding</keyword>
<evidence type="ECO:0000256" key="5">
    <source>
        <dbReference type="ARBA" id="ARBA00022723"/>
    </source>
</evidence>
<sequence>MTCRMVFGKKYVDKEFDERGFKAVIQEGMKMVGTPNMGDYIPQIAPLDLHRVTKRMKAISKVFDVFFEKIINEHIQSRQEENRNKDFVDVMLGFMGSEETEYSIERDSVKALMLYFATMLAYPASFGGVANQNLISEYQRLKDDQAGDAKFTGG</sequence>
<dbReference type="Gene3D" id="1.10.630.10">
    <property type="entry name" value="Cytochrome P450"/>
    <property type="match status" value="1"/>
</dbReference>
<proteinExistence type="inferred from homology"/>
<evidence type="ECO:0000256" key="7">
    <source>
        <dbReference type="ARBA" id="ARBA00023004"/>
    </source>
</evidence>
<evidence type="ECO:0000256" key="4">
    <source>
        <dbReference type="ARBA" id="ARBA00022617"/>
    </source>
</evidence>
<evidence type="ECO:0000256" key="6">
    <source>
        <dbReference type="ARBA" id="ARBA00023002"/>
    </source>
</evidence>
<evidence type="ECO:0000256" key="1">
    <source>
        <dbReference type="ARBA" id="ARBA00001971"/>
    </source>
</evidence>
<comment type="cofactor">
    <cofactor evidence="1">
        <name>heme</name>
        <dbReference type="ChEBI" id="CHEBI:30413"/>
    </cofactor>
</comment>
<evidence type="ECO:0000256" key="3">
    <source>
        <dbReference type="ARBA" id="ARBA00010617"/>
    </source>
</evidence>
<keyword evidence="4" id="KW-0349">Heme</keyword>
<keyword evidence="11" id="KW-1185">Reference proteome</keyword>
<dbReference type="PANTHER" id="PTHR47943:SF2">
    <property type="entry name" value="CYTOCHROME P450"/>
    <property type="match status" value="1"/>
</dbReference>
<dbReference type="PANTHER" id="PTHR47943">
    <property type="entry name" value="CYTOCHROME P450 93A3-LIKE"/>
    <property type="match status" value="1"/>
</dbReference>
<organism evidence="10 11">
    <name type="scientific">Xanthoceras sorbifolium</name>
    <dbReference type="NCBI Taxonomy" id="99658"/>
    <lineage>
        <taxon>Eukaryota</taxon>
        <taxon>Viridiplantae</taxon>
        <taxon>Streptophyta</taxon>
        <taxon>Embryophyta</taxon>
        <taxon>Tracheophyta</taxon>
        <taxon>Spermatophyta</taxon>
        <taxon>Magnoliopsida</taxon>
        <taxon>eudicotyledons</taxon>
        <taxon>Gunneridae</taxon>
        <taxon>Pentapetalae</taxon>
        <taxon>rosids</taxon>
        <taxon>malvids</taxon>
        <taxon>Sapindales</taxon>
        <taxon>Sapindaceae</taxon>
        <taxon>Xanthoceroideae</taxon>
        <taxon>Xanthoceras</taxon>
    </lineage>
</organism>
<dbReference type="SUPFAM" id="SSF48264">
    <property type="entry name" value="Cytochrome P450"/>
    <property type="match status" value="1"/>
</dbReference>
<name>A0ABQ8HNH3_9ROSI</name>
<keyword evidence="6" id="KW-0560">Oxidoreductase</keyword>
<comment type="subcellular location">
    <subcellularLocation>
        <location evidence="2">Membrane</location>
    </subcellularLocation>
</comment>
<accession>A0ABQ8HNH3</accession>